<feature type="transmembrane region" description="Helical" evidence="4">
    <location>
        <begin position="338"/>
        <end position="358"/>
    </location>
</feature>
<dbReference type="Pfam" id="PF00535">
    <property type="entry name" value="Glycos_transf_2"/>
    <property type="match status" value="1"/>
</dbReference>
<dbReference type="Gene3D" id="3.90.550.10">
    <property type="entry name" value="Spore Coat Polysaccharide Biosynthesis Protein SpsA, Chain A"/>
    <property type="match status" value="1"/>
</dbReference>
<dbReference type="RefSeq" id="WP_089241533.1">
    <property type="nucleotide sequence ID" value="NZ_FZOK01000012.1"/>
</dbReference>
<reference evidence="7" key="1">
    <citation type="submission" date="2017-06" db="EMBL/GenBank/DDBJ databases">
        <authorList>
            <person name="Varghese N."/>
            <person name="Submissions S."/>
        </authorList>
    </citation>
    <scope>NUCLEOTIDE SEQUENCE [LARGE SCALE GENOMIC DNA]</scope>
    <source>
        <strain evidence="7">5C</strain>
    </source>
</reference>
<evidence type="ECO:0000256" key="1">
    <source>
        <dbReference type="ARBA" id="ARBA00006739"/>
    </source>
</evidence>
<evidence type="ECO:0000256" key="2">
    <source>
        <dbReference type="ARBA" id="ARBA00022676"/>
    </source>
</evidence>
<dbReference type="EMBL" id="FZOK01000012">
    <property type="protein sequence ID" value="SNS54097.1"/>
    <property type="molecule type" value="Genomic_DNA"/>
</dbReference>
<feature type="transmembrane region" description="Helical" evidence="4">
    <location>
        <begin position="277"/>
        <end position="298"/>
    </location>
</feature>
<gene>
    <name evidence="6" type="ORF">SAMN06295967_11229</name>
</gene>
<feature type="domain" description="Glycosyltransferase 2-like" evidence="5">
    <location>
        <begin position="40"/>
        <end position="204"/>
    </location>
</feature>
<dbReference type="SUPFAM" id="SSF53448">
    <property type="entry name" value="Nucleotide-diphospho-sugar transferases"/>
    <property type="match status" value="1"/>
</dbReference>
<protein>
    <submittedName>
        <fullName evidence="6">Glycosyltransferase, catalytic subunit of cellulose synthase and poly-beta-1,6-N-acetylglucosamine synthase</fullName>
    </submittedName>
</protein>
<organism evidence="6 7">
    <name type="scientific">Belliella buryatensis</name>
    <dbReference type="NCBI Taxonomy" id="1500549"/>
    <lineage>
        <taxon>Bacteria</taxon>
        <taxon>Pseudomonadati</taxon>
        <taxon>Bacteroidota</taxon>
        <taxon>Cytophagia</taxon>
        <taxon>Cytophagales</taxon>
        <taxon>Cyclobacteriaceae</taxon>
        <taxon>Belliella</taxon>
    </lineage>
</organism>
<keyword evidence="7" id="KW-1185">Reference proteome</keyword>
<keyword evidence="4" id="KW-1133">Transmembrane helix</keyword>
<dbReference type="PANTHER" id="PTHR43630">
    <property type="entry name" value="POLY-BETA-1,6-N-ACETYL-D-GLUCOSAMINE SYNTHASE"/>
    <property type="match status" value="1"/>
</dbReference>
<keyword evidence="4" id="KW-0812">Transmembrane</keyword>
<evidence type="ECO:0000259" key="5">
    <source>
        <dbReference type="Pfam" id="PF00535"/>
    </source>
</evidence>
<proteinExistence type="inferred from homology"/>
<sequence>MITLALFVGIVYAVSLLLLATEWKSELVNPSTNSSHQSLSLLIPFRNEADNLLRIFTSIEQLDVEHLQVVWINDHSEDYSVERLSALVEKSTSRFDHLIIESKGKGKKAALESGIQIALGEIILTTDSDCVLPRFWLQEMLHDFQNSEIQLISGPVMTKGGDSFFYKFQQIDWASILLVSNFSIRRGQPLMCSGANLAYRKNAFIAVNGYAGNREVASGDDEFLLKKITAKYGSSAVSYRNGLDCLVLTKPQTDWKSLFEQRVRWASKWKYHDTNHAFSSFIPAIFQLFWLSSFFLTFIDFTNGLIALGILWSLKIFSEWIALGKVLKSFKYELPIQIYLKTSLIHPFYVIYTVVKALKGKYKWKGR</sequence>
<dbReference type="InterPro" id="IPR029044">
    <property type="entry name" value="Nucleotide-diphossugar_trans"/>
</dbReference>
<keyword evidence="4" id="KW-0472">Membrane</keyword>
<keyword evidence="2" id="KW-0328">Glycosyltransferase</keyword>
<keyword evidence="3 6" id="KW-0808">Transferase</keyword>
<dbReference type="OrthoDB" id="9805625at2"/>
<evidence type="ECO:0000256" key="3">
    <source>
        <dbReference type="ARBA" id="ARBA00022679"/>
    </source>
</evidence>
<comment type="similarity">
    <text evidence="1">Belongs to the glycosyltransferase 2 family.</text>
</comment>
<dbReference type="PANTHER" id="PTHR43630:SF1">
    <property type="entry name" value="POLY-BETA-1,6-N-ACETYL-D-GLUCOSAMINE SYNTHASE"/>
    <property type="match status" value="1"/>
</dbReference>
<accession>A0A239FBA7</accession>
<name>A0A239FBA7_9BACT</name>
<dbReference type="Proteomes" id="UP000198480">
    <property type="component" value="Unassembled WGS sequence"/>
</dbReference>
<evidence type="ECO:0000313" key="7">
    <source>
        <dbReference type="Proteomes" id="UP000198480"/>
    </source>
</evidence>
<evidence type="ECO:0000313" key="6">
    <source>
        <dbReference type="EMBL" id="SNS54097.1"/>
    </source>
</evidence>
<dbReference type="AlphaFoldDB" id="A0A239FBA7"/>
<dbReference type="GO" id="GO:0016757">
    <property type="term" value="F:glycosyltransferase activity"/>
    <property type="evidence" value="ECO:0007669"/>
    <property type="project" value="UniProtKB-KW"/>
</dbReference>
<evidence type="ECO:0000256" key="4">
    <source>
        <dbReference type="SAM" id="Phobius"/>
    </source>
</evidence>
<dbReference type="InterPro" id="IPR001173">
    <property type="entry name" value="Glyco_trans_2-like"/>
</dbReference>